<dbReference type="GO" id="GO:0004518">
    <property type="term" value="F:nuclease activity"/>
    <property type="evidence" value="ECO:0007669"/>
    <property type="project" value="UniProtKB-KW"/>
</dbReference>
<dbReference type="PANTHER" id="PTHR22930">
    <property type="match status" value="1"/>
</dbReference>
<evidence type="ECO:0000256" key="6">
    <source>
        <dbReference type="ARBA" id="ARBA00022801"/>
    </source>
</evidence>
<name>A0A1Q3C813_CEPFO</name>
<dbReference type="Proteomes" id="UP000187406">
    <property type="component" value="Unassembled WGS sequence"/>
</dbReference>
<comment type="similarity">
    <text evidence="3">Belongs to the HARBI1 family.</text>
</comment>
<dbReference type="GO" id="GO:0005634">
    <property type="term" value="C:nucleus"/>
    <property type="evidence" value="ECO:0007669"/>
    <property type="project" value="UniProtKB-SubCell"/>
</dbReference>
<dbReference type="EMBL" id="BDDD01001489">
    <property type="protein sequence ID" value="GAV76436.1"/>
    <property type="molecule type" value="Genomic_DNA"/>
</dbReference>
<evidence type="ECO:0000259" key="8">
    <source>
        <dbReference type="Pfam" id="PF13359"/>
    </source>
</evidence>
<feature type="non-terminal residue" evidence="9">
    <location>
        <position position="1"/>
    </location>
</feature>
<reference evidence="10" key="1">
    <citation type="submission" date="2016-04" db="EMBL/GenBank/DDBJ databases">
        <title>Cephalotus genome sequencing.</title>
        <authorList>
            <person name="Fukushima K."/>
            <person name="Hasebe M."/>
            <person name="Fang X."/>
        </authorList>
    </citation>
    <scope>NUCLEOTIDE SEQUENCE [LARGE SCALE GENOMIC DNA]</scope>
    <source>
        <strain evidence="10">cv. St1</strain>
    </source>
</reference>
<keyword evidence="5" id="KW-0479">Metal-binding</keyword>
<keyword evidence="10" id="KW-1185">Reference proteome</keyword>
<evidence type="ECO:0000256" key="2">
    <source>
        <dbReference type="ARBA" id="ARBA00004123"/>
    </source>
</evidence>
<dbReference type="AlphaFoldDB" id="A0A1Q3C813"/>
<feature type="domain" description="DDE Tnp4" evidence="8">
    <location>
        <begin position="8"/>
        <end position="72"/>
    </location>
</feature>
<evidence type="ECO:0000256" key="4">
    <source>
        <dbReference type="ARBA" id="ARBA00022722"/>
    </source>
</evidence>
<dbReference type="InterPro" id="IPR045249">
    <property type="entry name" value="HARBI1-like"/>
</dbReference>
<dbReference type="InterPro" id="IPR027806">
    <property type="entry name" value="HARBI1_dom"/>
</dbReference>
<evidence type="ECO:0000256" key="7">
    <source>
        <dbReference type="ARBA" id="ARBA00023242"/>
    </source>
</evidence>
<comment type="caution">
    <text evidence="9">The sequence shown here is derived from an EMBL/GenBank/DDBJ whole genome shotgun (WGS) entry which is preliminary data.</text>
</comment>
<comment type="cofactor">
    <cofactor evidence="1">
        <name>a divalent metal cation</name>
        <dbReference type="ChEBI" id="CHEBI:60240"/>
    </cofactor>
</comment>
<proteinExistence type="inferred from homology"/>
<feature type="non-terminal residue" evidence="9">
    <location>
        <position position="79"/>
    </location>
</feature>
<evidence type="ECO:0000313" key="9">
    <source>
        <dbReference type="EMBL" id="GAV76436.1"/>
    </source>
</evidence>
<evidence type="ECO:0000313" key="10">
    <source>
        <dbReference type="Proteomes" id="UP000187406"/>
    </source>
</evidence>
<keyword evidence="7" id="KW-0539">Nucleus</keyword>
<accession>A0A1Q3C813</accession>
<dbReference type="PANTHER" id="PTHR22930:SF259">
    <property type="entry name" value="OS08G0106900 PROTEIN"/>
    <property type="match status" value="1"/>
</dbReference>
<dbReference type="GO" id="GO:0016787">
    <property type="term" value="F:hydrolase activity"/>
    <property type="evidence" value="ECO:0007669"/>
    <property type="project" value="UniProtKB-KW"/>
</dbReference>
<dbReference type="OrthoDB" id="1681765at2759"/>
<organism evidence="9 10">
    <name type="scientific">Cephalotus follicularis</name>
    <name type="common">Albany pitcher plant</name>
    <dbReference type="NCBI Taxonomy" id="3775"/>
    <lineage>
        <taxon>Eukaryota</taxon>
        <taxon>Viridiplantae</taxon>
        <taxon>Streptophyta</taxon>
        <taxon>Embryophyta</taxon>
        <taxon>Tracheophyta</taxon>
        <taxon>Spermatophyta</taxon>
        <taxon>Magnoliopsida</taxon>
        <taxon>eudicotyledons</taxon>
        <taxon>Gunneridae</taxon>
        <taxon>Pentapetalae</taxon>
        <taxon>rosids</taxon>
        <taxon>fabids</taxon>
        <taxon>Oxalidales</taxon>
        <taxon>Cephalotaceae</taxon>
        <taxon>Cephalotus</taxon>
    </lineage>
</organism>
<keyword evidence="4" id="KW-0540">Nuclease</keyword>
<evidence type="ECO:0000256" key="3">
    <source>
        <dbReference type="ARBA" id="ARBA00006958"/>
    </source>
</evidence>
<evidence type="ECO:0000256" key="1">
    <source>
        <dbReference type="ARBA" id="ARBA00001968"/>
    </source>
</evidence>
<keyword evidence="6" id="KW-0378">Hydrolase</keyword>
<dbReference type="InParanoid" id="A0A1Q3C813"/>
<gene>
    <name evidence="9" type="ORF">CFOL_v3_19910</name>
</gene>
<dbReference type="GO" id="GO:0046872">
    <property type="term" value="F:metal ion binding"/>
    <property type="evidence" value="ECO:0007669"/>
    <property type="project" value="UniProtKB-KW"/>
</dbReference>
<dbReference type="Pfam" id="PF13359">
    <property type="entry name" value="DDE_Tnp_4"/>
    <property type="match status" value="1"/>
</dbReference>
<dbReference type="STRING" id="3775.A0A1Q3C813"/>
<evidence type="ECO:0000256" key="5">
    <source>
        <dbReference type="ARBA" id="ARBA00022723"/>
    </source>
</evidence>
<sequence length="79" mass="9490">KKNYIVSSGYSNMQGFLSPFCDRVTYQTQEFRRSRRIPEEHEGLFNHRHSSLRNVIERCFRVLKARFPILKLTPPYDVK</sequence>
<protein>
    <submittedName>
        <fullName evidence="9">DDE_4 domain-containing protein</fullName>
    </submittedName>
</protein>
<comment type="subcellular location">
    <subcellularLocation>
        <location evidence="2">Nucleus</location>
    </subcellularLocation>
</comment>